<evidence type="ECO:0000313" key="3">
    <source>
        <dbReference type="Proteomes" id="UP001286313"/>
    </source>
</evidence>
<protein>
    <submittedName>
        <fullName evidence="2">Uncharacterized protein</fullName>
    </submittedName>
</protein>
<dbReference type="Proteomes" id="UP001286313">
    <property type="component" value="Unassembled WGS sequence"/>
</dbReference>
<organism evidence="2 3">
    <name type="scientific">Petrolisthes cinctipes</name>
    <name type="common">Flat porcelain crab</name>
    <dbReference type="NCBI Taxonomy" id="88211"/>
    <lineage>
        <taxon>Eukaryota</taxon>
        <taxon>Metazoa</taxon>
        <taxon>Ecdysozoa</taxon>
        <taxon>Arthropoda</taxon>
        <taxon>Crustacea</taxon>
        <taxon>Multicrustacea</taxon>
        <taxon>Malacostraca</taxon>
        <taxon>Eumalacostraca</taxon>
        <taxon>Eucarida</taxon>
        <taxon>Decapoda</taxon>
        <taxon>Pleocyemata</taxon>
        <taxon>Anomura</taxon>
        <taxon>Galatheoidea</taxon>
        <taxon>Porcellanidae</taxon>
        <taxon>Petrolisthes</taxon>
    </lineage>
</organism>
<comment type="caution">
    <text evidence="2">The sequence shown here is derived from an EMBL/GenBank/DDBJ whole genome shotgun (WGS) entry which is preliminary data.</text>
</comment>
<sequence length="106" mass="11442">MRSGLEWRHPGFTSGTVKIETNYVHYEECERPPRHPRPDCGPRRPAPAQSGSGRSLYLALLSLVPHKSLSRPPCRPCRWLDGRGSGGARGGVGAAQRRGVTGGRGG</sequence>
<feature type="compositionally biased region" description="Gly residues" evidence="1">
    <location>
        <begin position="83"/>
        <end position="93"/>
    </location>
</feature>
<accession>A0AAE1FYF5</accession>
<name>A0AAE1FYF5_PETCI</name>
<feature type="region of interest" description="Disordered" evidence="1">
    <location>
        <begin position="82"/>
        <end position="106"/>
    </location>
</feature>
<dbReference type="EMBL" id="JAWQEG010001134">
    <property type="protein sequence ID" value="KAK3882094.1"/>
    <property type="molecule type" value="Genomic_DNA"/>
</dbReference>
<dbReference type="AlphaFoldDB" id="A0AAE1FYF5"/>
<reference evidence="2" key="1">
    <citation type="submission" date="2023-10" db="EMBL/GenBank/DDBJ databases">
        <title>Genome assemblies of two species of porcelain crab, Petrolisthes cinctipes and Petrolisthes manimaculis (Anomura: Porcellanidae).</title>
        <authorList>
            <person name="Angst P."/>
        </authorList>
    </citation>
    <scope>NUCLEOTIDE SEQUENCE</scope>
    <source>
        <strain evidence="2">PB745_01</strain>
        <tissue evidence="2">Gill</tissue>
    </source>
</reference>
<proteinExistence type="predicted"/>
<gene>
    <name evidence="2" type="ORF">Pcinc_013501</name>
</gene>
<feature type="compositionally biased region" description="Basic and acidic residues" evidence="1">
    <location>
        <begin position="29"/>
        <end position="42"/>
    </location>
</feature>
<evidence type="ECO:0000256" key="1">
    <source>
        <dbReference type="SAM" id="MobiDB-lite"/>
    </source>
</evidence>
<keyword evidence="3" id="KW-1185">Reference proteome</keyword>
<evidence type="ECO:0000313" key="2">
    <source>
        <dbReference type="EMBL" id="KAK3882094.1"/>
    </source>
</evidence>
<feature type="region of interest" description="Disordered" evidence="1">
    <location>
        <begin position="29"/>
        <end position="52"/>
    </location>
</feature>